<dbReference type="InterPro" id="IPR029069">
    <property type="entry name" value="HotDog_dom_sf"/>
</dbReference>
<dbReference type="EMBL" id="CP022195">
    <property type="protein sequence ID" value="AWI86891.1"/>
    <property type="molecule type" value="Genomic_DNA"/>
</dbReference>
<dbReference type="Gene3D" id="3.10.129.10">
    <property type="entry name" value="Hotdog Thioesterase"/>
    <property type="match status" value="1"/>
</dbReference>
<evidence type="ECO:0000313" key="2">
    <source>
        <dbReference type="EMBL" id="AWI86891.1"/>
    </source>
</evidence>
<dbReference type="KEGG" id="ypac:CEW88_24220"/>
<evidence type="ECO:0000313" key="3">
    <source>
        <dbReference type="Proteomes" id="UP000244915"/>
    </source>
</evidence>
<dbReference type="RefSeq" id="WP_108970988.1">
    <property type="nucleotide sequence ID" value="NZ_CP022195.1"/>
</dbReference>
<dbReference type="Proteomes" id="UP000244915">
    <property type="component" value="Plasmid unnamed5"/>
</dbReference>
<dbReference type="Pfam" id="PF01575">
    <property type="entry name" value="MaoC_dehydratas"/>
    <property type="match status" value="1"/>
</dbReference>
<dbReference type="InterPro" id="IPR002539">
    <property type="entry name" value="MaoC-like_dom"/>
</dbReference>
<reference evidence="2 3" key="1">
    <citation type="submission" date="2017-06" db="EMBL/GenBank/DDBJ databases">
        <title>Yangia sp. YSBP01 complete genome sequence.</title>
        <authorList>
            <person name="Woo J.-H."/>
            <person name="Kim H.-S."/>
        </authorList>
    </citation>
    <scope>NUCLEOTIDE SEQUENCE [LARGE SCALE GENOMIC DNA]</scope>
    <source>
        <strain evidence="2 3">YSBP01</strain>
        <plasmid evidence="2 3">unnamed5</plasmid>
    </source>
</reference>
<gene>
    <name evidence="2" type="ORF">CEW88_24220</name>
</gene>
<dbReference type="PANTHER" id="PTHR43664:SF1">
    <property type="entry name" value="BETA-METHYLMALYL-COA DEHYDRATASE"/>
    <property type="match status" value="1"/>
</dbReference>
<proteinExistence type="predicted"/>
<dbReference type="InterPro" id="IPR052342">
    <property type="entry name" value="MCH/BMMD"/>
</dbReference>
<dbReference type="AlphaFoldDB" id="A0A2U8HMC9"/>
<protein>
    <submittedName>
        <fullName evidence="2">Dehydratase</fullName>
    </submittedName>
</protein>
<sequence length="162" mass="17297">MTQTTPTPASGVAAPRNLHLEDIAVGDRFVSGEHALDADQIKAFAAQYDPQPFHLDETAAESSLFGGLAASGWHTAALTMKLFVASVPVADGLVGAGVEVSWPKPTRADDILHTQSTVTEIKPSRSRPGRAMVTFETLTLNQDGETRQRLVSRVVMFARGQG</sequence>
<organism evidence="2 3">
    <name type="scientific">Alloyangia pacifica</name>
    <dbReference type="NCBI Taxonomy" id="311180"/>
    <lineage>
        <taxon>Bacteria</taxon>
        <taxon>Pseudomonadati</taxon>
        <taxon>Pseudomonadota</taxon>
        <taxon>Alphaproteobacteria</taxon>
        <taxon>Rhodobacterales</taxon>
        <taxon>Roseobacteraceae</taxon>
        <taxon>Alloyangia</taxon>
    </lineage>
</organism>
<dbReference type="PANTHER" id="PTHR43664">
    <property type="entry name" value="MONOAMINE OXIDASE-RELATED"/>
    <property type="match status" value="1"/>
</dbReference>
<feature type="domain" description="MaoC-like" evidence="1">
    <location>
        <begin position="35"/>
        <end position="125"/>
    </location>
</feature>
<evidence type="ECO:0000259" key="1">
    <source>
        <dbReference type="Pfam" id="PF01575"/>
    </source>
</evidence>
<accession>A0A2U8HMC9</accession>
<dbReference type="OrthoDB" id="9797938at2"/>
<name>A0A2U8HMC9_9RHOB</name>
<keyword evidence="2" id="KW-0614">Plasmid</keyword>
<dbReference type="CDD" id="cd03454">
    <property type="entry name" value="YdeM"/>
    <property type="match status" value="1"/>
</dbReference>
<geneLocation type="plasmid" evidence="2 3">
    <name>unnamed5</name>
</geneLocation>
<dbReference type="SUPFAM" id="SSF54637">
    <property type="entry name" value="Thioesterase/thiol ester dehydrase-isomerase"/>
    <property type="match status" value="1"/>
</dbReference>